<organism evidence="2 3">
    <name type="scientific">Williamsia phyllosphaerae</name>
    <dbReference type="NCBI Taxonomy" id="885042"/>
    <lineage>
        <taxon>Bacteria</taxon>
        <taxon>Bacillati</taxon>
        <taxon>Actinomycetota</taxon>
        <taxon>Actinomycetes</taxon>
        <taxon>Mycobacteriales</taxon>
        <taxon>Nocardiaceae</taxon>
        <taxon>Williamsia</taxon>
    </lineage>
</organism>
<reference evidence="3" key="1">
    <citation type="journal article" date="2019" name="Int. J. Syst. Evol. Microbiol.">
        <title>The Global Catalogue of Microorganisms (GCM) 10K type strain sequencing project: providing services to taxonomists for standard genome sequencing and annotation.</title>
        <authorList>
            <consortium name="The Broad Institute Genomics Platform"/>
            <consortium name="The Broad Institute Genome Sequencing Center for Infectious Disease"/>
            <person name="Wu L."/>
            <person name="Ma J."/>
        </authorList>
    </citation>
    <scope>NUCLEOTIDE SEQUENCE [LARGE SCALE GENOMIC DNA]</scope>
    <source>
        <strain evidence="3">CCM 7855</strain>
    </source>
</reference>
<proteinExistence type="predicted"/>
<evidence type="ECO:0008006" key="4">
    <source>
        <dbReference type="Google" id="ProtNLM"/>
    </source>
</evidence>
<evidence type="ECO:0000256" key="1">
    <source>
        <dbReference type="SAM" id="SignalP"/>
    </source>
</evidence>
<feature type="chain" id="PRO_5047242602" description="Protein kinase" evidence="1">
    <location>
        <begin position="29"/>
        <end position="172"/>
    </location>
</feature>
<feature type="signal peptide" evidence="1">
    <location>
        <begin position="1"/>
        <end position="28"/>
    </location>
</feature>
<keyword evidence="1" id="KW-0732">Signal</keyword>
<dbReference type="Pfam" id="PF20550">
    <property type="entry name" value="DUF6764"/>
    <property type="match status" value="1"/>
</dbReference>
<keyword evidence="3" id="KW-1185">Reference proteome</keyword>
<dbReference type="EMBL" id="BMCS01000001">
    <property type="protein sequence ID" value="GGF19614.1"/>
    <property type="molecule type" value="Genomic_DNA"/>
</dbReference>
<dbReference type="InterPro" id="IPR046652">
    <property type="entry name" value="DUF6764"/>
</dbReference>
<gene>
    <name evidence="2" type="ORF">GCM10007298_14580</name>
</gene>
<protein>
    <recommendedName>
        <fullName evidence="4">Protein kinase</fullName>
    </recommendedName>
</protein>
<dbReference type="Proteomes" id="UP000632454">
    <property type="component" value="Unassembled WGS sequence"/>
</dbReference>
<comment type="caution">
    <text evidence="2">The sequence shown here is derived from an EMBL/GenBank/DDBJ whole genome shotgun (WGS) entry which is preliminary data.</text>
</comment>
<accession>A0ABQ1UI37</accession>
<sequence>MSITISSARRAAGIAAFTLLAAGGTAFAAAPASAAPDVCQAFPGQTSNRADCQATSSATGTSAAIGDTKGAASANAGRNGLSLGIGLDGGKATSSATNYSAPAAIAVGPRSSATLTGIKPGLAIGIAGRGATVTLNGKDPATCSGGLSFAGDFQTFSGCIDLGNGPILLGNR</sequence>
<evidence type="ECO:0000313" key="2">
    <source>
        <dbReference type="EMBL" id="GGF19614.1"/>
    </source>
</evidence>
<dbReference type="RefSeq" id="WP_188488277.1">
    <property type="nucleotide sequence ID" value="NZ_BMCS01000001.1"/>
</dbReference>
<evidence type="ECO:0000313" key="3">
    <source>
        <dbReference type="Proteomes" id="UP000632454"/>
    </source>
</evidence>
<name>A0ABQ1UI37_9NOCA</name>